<proteinExistence type="predicted"/>
<dbReference type="EMBL" id="CP061800">
    <property type="protein sequence ID" value="QTA91684.1"/>
    <property type="molecule type" value="Genomic_DNA"/>
</dbReference>
<organism evidence="1 2">
    <name type="scientific">Desulfonema magnum</name>
    <dbReference type="NCBI Taxonomy" id="45655"/>
    <lineage>
        <taxon>Bacteria</taxon>
        <taxon>Pseudomonadati</taxon>
        <taxon>Thermodesulfobacteriota</taxon>
        <taxon>Desulfobacteria</taxon>
        <taxon>Desulfobacterales</taxon>
        <taxon>Desulfococcaceae</taxon>
        <taxon>Desulfonema</taxon>
    </lineage>
</organism>
<name>A0A975BTY9_9BACT</name>
<dbReference type="Proteomes" id="UP000663722">
    <property type="component" value="Chromosome"/>
</dbReference>
<gene>
    <name evidence="1" type="ORF">dnm_077570</name>
</gene>
<evidence type="ECO:0000313" key="1">
    <source>
        <dbReference type="EMBL" id="QTA91684.1"/>
    </source>
</evidence>
<keyword evidence="2" id="KW-1185">Reference proteome</keyword>
<evidence type="ECO:0000313" key="2">
    <source>
        <dbReference type="Proteomes" id="UP000663722"/>
    </source>
</evidence>
<reference evidence="1" key="1">
    <citation type="journal article" date="2021" name="Microb. Physiol.">
        <title>Proteogenomic Insights into the Physiology of Marine, Sulfate-Reducing, Filamentous Desulfonema limicola and Desulfonema magnum.</title>
        <authorList>
            <person name="Schnaars V."/>
            <person name="Wohlbrand L."/>
            <person name="Scheve S."/>
            <person name="Hinrichs C."/>
            <person name="Reinhardt R."/>
            <person name="Rabus R."/>
        </authorList>
    </citation>
    <scope>NUCLEOTIDE SEQUENCE</scope>
    <source>
        <strain evidence="1">4be13</strain>
    </source>
</reference>
<dbReference type="AlphaFoldDB" id="A0A975BTY9"/>
<accession>A0A975BTY9</accession>
<sequence length="44" mass="5513">MIFQIEKLSNFVISIGYKNCPNRFFNCLFETLWLFYDYRILVRR</sequence>
<dbReference type="KEGG" id="dmm:dnm_077570"/>
<protein>
    <submittedName>
        <fullName evidence="1">Uncharacterized protein</fullName>
    </submittedName>
</protein>